<dbReference type="SUPFAM" id="SSF51703">
    <property type="entry name" value="Cobalamin (vitamin B12)-dependent enzymes"/>
    <property type="match status" value="1"/>
</dbReference>
<accession>A0ABN1UAL2</accession>
<dbReference type="Pfam" id="PF01642">
    <property type="entry name" value="MM_CoA_mutase"/>
    <property type="match status" value="1"/>
</dbReference>
<keyword evidence="4" id="KW-0846">Cobalamin</keyword>
<dbReference type="Gene3D" id="3.40.50.280">
    <property type="entry name" value="Cobalamin-binding domain"/>
    <property type="match status" value="1"/>
</dbReference>
<evidence type="ECO:0000313" key="9">
    <source>
        <dbReference type="EMBL" id="GAA1133765.1"/>
    </source>
</evidence>
<evidence type="ECO:0000256" key="2">
    <source>
        <dbReference type="ARBA" id="ARBA00008465"/>
    </source>
</evidence>
<dbReference type="PANTHER" id="PTHR48101">
    <property type="entry name" value="METHYLMALONYL-COA MUTASE, MITOCHONDRIAL-RELATED"/>
    <property type="match status" value="1"/>
</dbReference>
<evidence type="ECO:0000259" key="8">
    <source>
        <dbReference type="PROSITE" id="PS51332"/>
    </source>
</evidence>
<dbReference type="NCBIfam" id="NF006944">
    <property type="entry name" value="PRK09426.1"/>
    <property type="match status" value="1"/>
</dbReference>
<feature type="domain" description="B12-binding" evidence="8">
    <location>
        <begin position="568"/>
        <end position="699"/>
    </location>
</feature>
<dbReference type="Gene3D" id="3.20.20.240">
    <property type="entry name" value="Methylmalonyl-CoA mutase"/>
    <property type="match status" value="1"/>
</dbReference>
<dbReference type="InterPro" id="IPR006099">
    <property type="entry name" value="MeMalonylCoA_mutase_a/b_cat"/>
</dbReference>
<dbReference type="CDD" id="cd02071">
    <property type="entry name" value="MM_CoA_mut_B12_BD"/>
    <property type="match status" value="1"/>
</dbReference>
<keyword evidence="7" id="KW-0170">Cobalt</keyword>
<comment type="cofactor">
    <cofactor evidence="1">
        <name>adenosylcob(III)alamin</name>
        <dbReference type="ChEBI" id="CHEBI:18408"/>
    </cofactor>
</comment>
<organism evidence="9 10">
    <name type="scientific">Nocardioides aquiterrae</name>
    <dbReference type="NCBI Taxonomy" id="203799"/>
    <lineage>
        <taxon>Bacteria</taxon>
        <taxon>Bacillati</taxon>
        <taxon>Actinomycetota</taxon>
        <taxon>Actinomycetes</taxon>
        <taxon>Propionibacteriales</taxon>
        <taxon>Nocardioidaceae</taxon>
        <taxon>Nocardioides</taxon>
    </lineage>
</organism>
<protein>
    <submittedName>
        <fullName evidence="9">Methylmalonyl-CoA mutase</fullName>
    </submittedName>
</protein>
<reference evidence="9 10" key="1">
    <citation type="journal article" date="2019" name="Int. J. Syst. Evol. Microbiol.">
        <title>The Global Catalogue of Microorganisms (GCM) 10K type strain sequencing project: providing services to taxonomists for standard genome sequencing and annotation.</title>
        <authorList>
            <consortium name="The Broad Institute Genomics Platform"/>
            <consortium name="The Broad Institute Genome Sequencing Center for Infectious Disease"/>
            <person name="Wu L."/>
            <person name="Ma J."/>
        </authorList>
    </citation>
    <scope>NUCLEOTIDE SEQUENCE [LARGE SCALE GENOMIC DNA]</scope>
    <source>
        <strain evidence="9 10">JCM 11813</strain>
    </source>
</reference>
<comment type="caution">
    <text evidence="9">The sequence shown here is derived from an EMBL/GenBank/DDBJ whole genome shotgun (WGS) entry which is preliminary data.</text>
</comment>
<dbReference type="InterPro" id="IPR016176">
    <property type="entry name" value="Cbl-dep_enz_cat"/>
</dbReference>
<evidence type="ECO:0000256" key="6">
    <source>
        <dbReference type="ARBA" id="ARBA00023235"/>
    </source>
</evidence>
<dbReference type="Proteomes" id="UP001499979">
    <property type="component" value="Unassembled WGS sequence"/>
</dbReference>
<keyword evidence="6" id="KW-0413">Isomerase</keyword>
<dbReference type="InterPro" id="IPR036724">
    <property type="entry name" value="Cobalamin-bd_sf"/>
</dbReference>
<evidence type="ECO:0000256" key="3">
    <source>
        <dbReference type="ARBA" id="ARBA00011870"/>
    </source>
</evidence>
<dbReference type="NCBIfam" id="TIGR00640">
    <property type="entry name" value="acid_CoA_mut_C"/>
    <property type="match status" value="1"/>
</dbReference>
<comment type="subunit">
    <text evidence="3">Heterodimer of an alpha and a beta chain.</text>
</comment>
<proteinExistence type="inferred from homology"/>
<dbReference type="InterPro" id="IPR006098">
    <property type="entry name" value="MMCoA_mutase_a_cat"/>
</dbReference>
<dbReference type="Pfam" id="PF02310">
    <property type="entry name" value="B12-binding"/>
    <property type="match status" value="1"/>
</dbReference>
<dbReference type="PANTHER" id="PTHR48101:SF4">
    <property type="entry name" value="METHYLMALONYL-COA MUTASE, MITOCHONDRIAL"/>
    <property type="match status" value="1"/>
</dbReference>
<name>A0ABN1UAL2_9ACTN</name>
<evidence type="ECO:0000256" key="5">
    <source>
        <dbReference type="ARBA" id="ARBA00022723"/>
    </source>
</evidence>
<comment type="similarity">
    <text evidence="2">Belongs to the methylmalonyl-CoA mutase family.</text>
</comment>
<dbReference type="InterPro" id="IPR006159">
    <property type="entry name" value="Acid_CoA_mut_C"/>
</dbReference>
<keyword evidence="5" id="KW-0479">Metal-binding</keyword>
<dbReference type="NCBIfam" id="TIGR00641">
    <property type="entry name" value="acid_CoA_mut_N"/>
    <property type="match status" value="1"/>
</dbReference>
<dbReference type="EMBL" id="BAAAJE010000004">
    <property type="protein sequence ID" value="GAA1133765.1"/>
    <property type="molecule type" value="Genomic_DNA"/>
</dbReference>
<dbReference type="CDD" id="cd03679">
    <property type="entry name" value="MM_CoA_mutase_alpha_like"/>
    <property type="match status" value="1"/>
</dbReference>
<dbReference type="PROSITE" id="PS51332">
    <property type="entry name" value="B12_BINDING"/>
    <property type="match status" value="1"/>
</dbReference>
<dbReference type="SUPFAM" id="SSF52242">
    <property type="entry name" value="Cobalamin (vitamin B12)-binding domain"/>
    <property type="match status" value="1"/>
</dbReference>
<sequence length="699" mass="76304">MSIPKSFSGEPWMSPEGIEIKPIYGPQDLEGLDALDTLPGLSPFLRGPYPTMYTTQPWTIRQYAGFSTAEESNAFYRRNLAAGQKGLSVAFDLATHRGYDSDHPRVRGDVGMAGVAIDSIYDARTLFDGIPLDEMSVSMTMNGAVLPIMALYIAAAEEQGVKPEQLAGTIQNDILKEFMVRNTYIYPPAPSMRIISDIFQYTAERMPRFNSISISGYHIQEAGATADLELAYTLADGVEYLRAGLAAGLDIDRFAPRLSFFWAIGMNFFMEIAKMRAARALWARLVRQFDPQNPKSLSLRTHSQTSGWSLTAQDVFNNVQRTCIEAMASTQGHTQSLHTNALDEAIALPTDFSARIARNTQLLLQQESGTTGIIDPWAGSYYVERLTHDLAERAWAHILEAERAGGMAAAIEQGIPKMRIEEAAARTQARIDSGAQKVIGVNTYRLAAEDQLDVLKVDNDDVYRQQLAKLERLRAERDDEDVRSALEALTNAAERQTGNLLELAVDAARAKATVGEISEALEKVYGRHQAVIRTISGVFRDTSTESGSTLVQQVLDATAEFEEAEGRRPRILVAKMGQDGHDRGQKVVVSAFADMGFDVDVGPLFSTPEEVAQQAVDADVHIVGVSSLAAGHLALLPALKQALADQGRPDIMIVIGGVIPPDDVPTLREMGAAAVFLPGTVIAESALDLLARLREQLGH</sequence>
<evidence type="ECO:0000256" key="1">
    <source>
        <dbReference type="ARBA" id="ARBA00001922"/>
    </source>
</evidence>
<keyword evidence="10" id="KW-1185">Reference proteome</keyword>
<evidence type="ECO:0000256" key="4">
    <source>
        <dbReference type="ARBA" id="ARBA00022628"/>
    </source>
</evidence>
<evidence type="ECO:0000313" key="10">
    <source>
        <dbReference type="Proteomes" id="UP001499979"/>
    </source>
</evidence>
<dbReference type="InterPro" id="IPR006158">
    <property type="entry name" value="Cobalamin-bd"/>
</dbReference>
<evidence type="ECO:0000256" key="7">
    <source>
        <dbReference type="ARBA" id="ARBA00023285"/>
    </source>
</evidence>
<gene>
    <name evidence="9" type="primary">scpA</name>
    <name evidence="9" type="ORF">GCM10009606_12450</name>
</gene>